<evidence type="ECO:0000256" key="10">
    <source>
        <dbReference type="ARBA" id="ARBA00023242"/>
    </source>
</evidence>
<dbReference type="GO" id="GO:0005737">
    <property type="term" value="C:cytoplasm"/>
    <property type="evidence" value="ECO:0007669"/>
    <property type="project" value="UniProtKB-SubCell"/>
</dbReference>
<evidence type="ECO:0000256" key="9">
    <source>
        <dbReference type="ARBA" id="ARBA00023134"/>
    </source>
</evidence>
<evidence type="ECO:0000256" key="13">
    <source>
        <dbReference type="SAM" id="MobiDB-lite"/>
    </source>
</evidence>
<keyword evidence="6" id="KW-0547">Nucleotide-binding</keyword>
<evidence type="ECO:0000256" key="6">
    <source>
        <dbReference type="ARBA" id="ARBA00022741"/>
    </source>
</evidence>
<evidence type="ECO:0000313" key="14">
    <source>
        <dbReference type="EMBL" id="PRP75634.1"/>
    </source>
</evidence>
<evidence type="ECO:0000256" key="4">
    <source>
        <dbReference type="ARBA" id="ARBA00014579"/>
    </source>
</evidence>
<evidence type="ECO:0000256" key="12">
    <source>
        <dbReference type="ARBA" id="ARBA00083137"/>
    </source>
</evidence>
<dbReference type="AlphaFoldDB" id="A0A2P6MVB5"/>
<keyword evidence="5" id="KW-0963">Cytoplasm</keyword>
<evidence type="ECO:0000313" key="15">
    <source>
        <dbReference type="Proteomes" id="UP000241769"/>
    </source>
</evidence>
<evidence type="ECO:0000256" key="5">
    <source>
        <dbReference type="ARBA" id="ARBA00022490"/>
    </source>
</evidence>
<dbReference type="OrthoDB" id="243313at2759"/>
<keyword evidence="9" id="KW-0342">GTP-binding</keyword>
<name>A0A2P6MVB5_9EUKA</name>
<dbReference type="EMBL" id="MDYQ01000372">
    <property type="protein sequence ID" value="PRP75634.1"/>
    <property type="molecule type" value="Genomic_DNA"/>
</dbReference>
<gene>
    <name evidence="14" type="ORF">PROFUN_08000</name>
</gene>
<feature type="region of interest" description="Disordered" evidence="13">
    <location>
        <begin position="320"/>
        <end position="342"/>
    </location>
</feature>
<feature type="region of interest" description="Disordered" evidence="13">
    <location>
        <begin position="280"/>
        <end position="299"/>
    </location>
</feature>
<proteinExistence type="inferred from homology"/>
<dbReference type="FunFam" id="3.40.50.300:FF:000888">
    <property type="entry name" value="GPN-loop GTPase 1"/>
    <property type="match status" value="1"/>
</dbReference>
<dbReference type="GO" id="GO:0005525">
    <property type="term" value="F:GTP binding"/>
    <property type="evidence" value="ECO:0007669"/>
    <property type="project" value="UniProtKB-KW"/>
</dbReference>
<comment type="function">
    <text evidence="11">Small GTPase required for proper nuclear import of RNA polymerase II (RNAPII). May act at an RNAP assembly step prior to nuclear import.</text>
</comment>
<dbReference type="Proteomes" id="UP000241769">
    <property type="component" value="Unassembled WGS sequence"/>
</dbReference>
<dbReference type="InterPro" id="IPR030230">
    <property type="entry name" value="Gpn1/Npa3/XAB1"/>
</dbReference>
<keyword evidence="7" id="KW-0378">Hydrolase</keyword>
<evidence type="ECO:0000256" key="11">
    <source>
        <dbReference type="ARBA" id="ARBA00055682"/>
    </source>
</evidence>
<dbReference type="Gene3D" id="3.40.50.300">
    <property type="entry name" value="P-loop containing nucleotide triphosphate hydrolases"/>
    <property type="match status" value="1"/>
</dbReference>
<dbReference type="CDD" id="cd17870">
    <property type="entry name" value="GPN1"/>
    <property type="match status" value="1"/>
</dbReference>
<keyword evidence="15" id="KW-1185">Reference proteome</keyword>
<dbReference type="STRING" id="1890364.A0A2P6MVB5"/>
<keyword evidence="8" id="KW-0175">Coiled coil</keyword>
<dbReference type="PANTHER" id="PTHR21231">
    <property type="entry name" value="XPA-BINDING PROTEIN 1-RELATED"/>
    <property type="match status" value="1"/>
</dbReference>
<accession>A0A2P6MVB5</accession>
<dbReference type="GO" id="GO:0003924">
    <property type="term" value="F:GTPase activity"/>
    <property type="evidence" value="ECO:0007669"/>
    <property type="project" value="InterPro"/>
</dbReference>
<evidence type="ECO:0000256" key="1">
    <source>
        <dbReference type="ARBA" id="ARBA00004123"/>
    </source>
</evidence>
<dbReference type="GO" id="GO:0005634">
    <property type="term" value="C:nucleus"/>
    <property type="evidence" value="ECO:0007669"/>
    <property type="project" value="UniProtKB-SubCell"/>
</dbReference>
<evidence type="ECO:0000256" key="2">
    <source>
        <dbReference type="ARBA" id="ARBA00004496"/>
    </source>
</evidence>
<dbReference type="InterPro" id="IPR027417">
    <property type="entry name" value="P-loop_NTPase"/>
</dbReference>
<protein>
    <recommendedName>
        <fullName evidence="4">GPN-loop GTPase 1</fullName>
    </recommendedName>
    <alternativeName>
        <fullName evidence="12">XPA-binding protein 1 homolog</fullName>
    </alternativeName>
</protein>
<dbReference type="SUPFAM" id="SSF52540">
    <property type="entry name" value="P-loop containing nucleoside triphosphate hydrolases"/>
    <property type="match status" value="1"/>
</dbReference>
<reference evidence="14 15" key="1">
    <citation type="journal article" date="2018" name="Genome Biol. Evol.">
        <title>Multiple Roots of Fruiting Body Formation in Amoebozoa.</title>
        <authorList>
            <person name="Hillmann F."/>
            <person name="Forbes G."/>
            <person name="Novohradska S."/>
            <person name="Ferling I."/>
            <person name="Riege K."/>
            <person name="Groth M."/>
            <person name="Westermann M."/>
            <person name="Marz M."/>
            <person name="Spaller T."/>
            <person name="Winckler T."/>
            <person name="Schaap P."/>
            <person name="Glockner G."/>
        </authorList>
    </citation>
    <scope>NUCLEOTIDE SEQUENCE [LARGE SCALE GENOMIC DNA]</scope>
    <source>
        <strain evidence="14 15">Jena</strain>
    </source>
</reference>
<keyword evidence="10" id="KW-0539">Nucleus</keyword>
<sequence length="508" mass="57203">MASETVDASMEKLAISEDKKPIVCIVIGMAGSGKTTLMRCIDAYLEQEKKKYYTLNLDPAVRHVPYNVNIDIRDTVKYKEVMKQYNLGPNGAIVTSLNLFATRFDQVLGFLDKRAPSLDYIMMDTPGQIEVFTWSASGAIITESIASTYPTVLLYVIDTPRTTSPSTFISNMLYACSILYKTKLPMILVFNKCDITSPAFAKEWMTNFEAFNAACQADDTYMSSLTRSMSLVLEEFYNNLKTVGVSSTTGQGMDELFGVIGESRTEWKDFYQKEMERLRDNKKEKEEKRQEDNLTRLKKDLEENKGGKVVLDGRPQELVLSDDEEFTGRPAGNSPSPSLPYSDRQNRELVYRAGINEFCSGQEGAVLCFVQSDITYSATQSDGRFTRENGSVHYKLDLRWQPSFAGTQYLSTLADILVSCDTTAEIPVLSVVNVTSEQLSLKLTTRCQTVASGSPKFRDIYTEMRRLYTVLLPGDTDNFAISVAQQQEQQHVEDLEAVRNEAYPYPIE</sequence>
<evidence type="ECO:0000256" key="7">
    <source>
        <dbReference type="ARBA" id="ARBA00022801"/>
    </source>
</evidence>
<evidence type="ECO:0000256" key="8">
    <source>
        <dbReference type="ARBA" id="ARBA00023054"/>
    </source>
</evidence>
<dbReference type="InterPro" id="IPR004130">
    <property type="entry name" value="Gpn"/>
</dbReference>
<organism evidence="14 15">
    <name type="scientific">Planoprotostelium fungivorum</name>
    <dbReference type="NCBI Taxonomy" id="1890364"/>
    <lineage>
        <taxon>Eukaryota</taxon>
        <taxon>Amoebozoa</taxon>
        <taxon>Evosea</taxon>
        <taxon>Variosea</taxon>
        <taxon>Cavosteliida</taxon>
        <taxon>Cavosteliaceae</taxon>
        <taxon>Planoprotostelium</taxon>
    </lineage>
</organism>
<comment type="subcellular location">
    <subcellularLocation>
        <location evidence="2">Cytoplasm</location>
    </subcellularLocation>
    <subcellularLocation>
        <location evidence="1">Nucleus</location>
    </subcellularLocation>
</comment>
<comment type="caution">
    <text evidence="14">The sequence shown here is derived from an EMBL/GenBank/DDBJ whole genome shotgun (WGS) entry which is preliminary data.</text>
</comment>
<dbReference type="PANTHER" id="PTHR21231:SF8">
    <property type="entry name" value="GPN-LOOP GTPASE 1"/>
    <property type="match status" value="1"/>
</dbReference>
<evidence type="ECO:0000256" key="3">
    <source>
        <dbReference type="ARBA" id="ARBA00005290"/>
    </source>
</evidence>
<dbReference type="FunCoup" id="A0A2P6MVB5">
    <property type="interactions" value="200"/>
</dbReference>
<dbReference type="InParanoid" id="A0A2P6MVB5"/>
<dbReference type="Pfam" id="PF03029">
    <property type="entry name" value="ATP_bind_1"/>
    <property type="match status" value="1"/>
</dbReference>
<comment type="similarity">
    <text evidence="3">Belongs to the GPN-loop GTPase family.</text>
</comment>